<keyword evidence="2" id="KW-0614">Plasmid</keyword>
<accession>A0A0F4L927</accession>
<gene>
    <name evidence="2" type="ORF">JF74_19740</name>
</gene>
<keyword evidence="1" id="KW-0812">Transmembrane</keyword>
<sequence length="204" mass="23485">MNKTKINEHNSNFVLTILIAVEIVIIVVLFFSVSYNIHSSNYYKQLYLTETTKKKQLKEKAQVLTTNLSEITSGKFDLQAKQKRLNTIYTLLIRSLFGDARSTDIIKNDENKYIQYFGKKGWKLLENIAFSNGKKKVAKTNDEVKIAFLDFKIPNITVVAYTKFQLLNSKEKKCGIAYITTHFNFKNNSAFNTSVEIAFPQNDN</sequence>
<name>A0A0F4L927_9LACO</name>
<dbReference type="HOGENOM" id="CLU_1341839_0_0_9"/>
<dbReference type="EMBL" id="JXLI01000019">
    <property type="protein sequence ID" value="KJY54788.1"/>
    <property type="molecule type" value="Genomic_DNA"/>
</dbReference>
<proteinExistence type="predicted"/>
<feature type="transmembrane region" description="Helical" evidence="1">
    <location>
        <begin position="12"/>
        <end position="35"/>
    </location>
</feature>
<dbReference type="PATRIC" id="fig|1218507.3.peg.124"/>
<evidence type="ECO:0000313" key="2">
    <source>
        <dbReference type="EMBL" id="KJY54788.1"/>
    </source>
</evidence>
<dbReference type="Proteomes" id="UP000033531">
    <property type="component" value="Unassembled WGS sequence"/>
</dbReference>
<keyword evidence="1" id="KW-0472">Membrane</keyword>
<dbReference type="AlphaFoldDB" id="A0A0F4L927"/>
<dbReference type="RefSeq" id="WP_046325882.1">
    <property type="nucleotide sequence ID" value="NZ_JBHTMT010000007.1"/>
</dbReference>
<keyword evidence="1" id="KW-1133">Transmembrane helix</keyword>
<geneLocation type="plasmid" evidence="2">
    <name>pHma8p1</name>
</geneLocation>
<protein>
    <submittedName>
        <fullName evidence="2">Uncharacterized protein</fullName>
    </submittedName>
</protein>
<organism evidence="2 3">
    <name type="scientific">Lactobacillus melliventris</name>
    <dbReference type="NCBI Taxonomy" id="1218507"/>
    <lineage>
        <taxon>Bacteria</taxon>
        <taxon>Bacillati</taxon>
        <taxon>Bacillota</taxon>
        <taxon>Bacilli</taxon>
        <taxon>Lactobacillales</taxon>
        <taxon>Lactobacillaceae</taxon>
        <taxon>Lactobacillus</taxon>
    </lineage>
</organism>
<evidence type="ECO:0000313" key="3">
    <source>
        <dbReference type="Proteomes" id="UP000033531"/>
    </source>
</evidence>
<evidence type="ECO:0000256" key="1">
    <source>
        <dbReference type="SAM" id="Phobius"/>
    </source>
</evidence>
<comment type="caution">
    <text evidence="2">The sequence shown here is derived from an EMBL/GenBank/DDBJ whole genome shotgun (WGS) entry which is preliminary data.</text>
</comment>
<reference evidence="2 3" key="1">
    <citation type="submission" date="2015-01" db="EMBL/GenBank/DDBJ databases">
        <title>Comparative genomics of the lactic acid bacteria isolated from the honey bee gut.</title>
        <authorList>
            <person name="Ellegaard K.M."/>
            <person name="Tamarit D."/>
            <person name="Javelind E."/>
            <person name="Olofsson T."/>
            <person name="Andersson S.G."/>
            <person name="Vasquez A."/>
        </authorList>
    </citation>
    <scope>NUCLEOTIDE SEQUENCE [LARGE SCALE GENOMIC DNA]</scope>
    <source>
        <strain evidence="2 3">Hma8</strain>
        <plasmid evidence="2">pHma8p1</plasmid>
    </source>
</reference>
<dbReference type="OrthoDB" id="9890839at2"/>